<sequence length="227" mass="25665">MRCSVCKVEPQKPLRCSQCKKTMPACQKADWKVHKRSVCTKPAILHKVDKMMKKYGGPNSTMGMLNSLEKAAWDERKRNPQPVSDCDGCFRRFLGEPQQPDDEEDEDINTGDPPARFKRCAVCDYTICEACTHPANQGIPYFDRPRGTCRCPKSNFGVFYCLSAPSYLDGDGQKPYHGDRHPDISSEEGRKYAPNAWEPRERACRTCGLVTKCLKKEHLKDALPGMA</sequence>
<dbReference type="STRING" id="685588.A0A067SNW7"/>
<evidence type="ECO:0000256" key="1">
    <source>
        <dbReference type="ARBA" id="ARBA00022723"/>
    </source>
</evidence>
<dbReference type="HOGENOM" id="CLU_096558_1_0_1"/>
<organism evidence="5 6">
    <name type="scientific">Galerina marginata (strain CBS 339.88)</name>
    <dbReference type="NCBI Taxonomy" id="685588"/>
    <lineage>
        <taxon>Eukaryota</taxon>
        <taxon>Fungi</taxon>
        <taxon>Dikarya</taxon>
        <taxon>Basidiomycota</taxon>
        <taxon>Agaricomycotina</taxon>
        <taxon>Agaricomycetes</taxon>
        <taxon>Agaricomycetidae</taxon>
        <taxon>Agaricales</taxon>
        <taxon>Agaricineae</taxon>
        <taxon>Strophariaceae</taxon>
        <taxon>Galerina</taxon>
    </lineage>
</organism>
<evidence type="ECO:0000256" key="3">
    <source>
        <dbReference type="ARBA" id="ARBA00022833"/>
    </source>
</evidence>
<feature type="domain" description="MYND-type" evidence="4">
    <location>
        <begin position="3"/>
        <end position="36"/>
    </location>
</feature>
<keyword evidence="6" id="KW-1185">Reference proteome</keyword>
<dbReference type="EMBL" id="KL142391">
    <property type="protein sequence ID" value="KDR71737.1"/>
    <property type="molecule type" value="Genomic_DNA"/>
</dbReference>
<dbReference type="GO" id="GO:0008270">
    <property type="term" value="F:zinc ion binding"/>
    <property type="evidence" value="ECO:0007669"/>
    <property type="project" value="UniProtKB-KW"/>
</dbReference>
<keyword evidence="1" id="KW-0479">Metal-binding</keyword>
<dbReference type="Proteomes" id="UP000027222">
    <property type="component" value="Unassembled WGS sequence"/>
</dbReference>
<dbReference type="InterPro" id="IPR002893">
    <property type="entry name" value="Znf_MYND"/>
</dbReference>
<keyword evidence="3" id="KW-0862">Zinc</keyword>
<evidence type="ECO:0000259" key="4">
    <source>
        <dbReference type="Pfam" id="PF01753"/>
    </source>
</evidence>
<evidence type="ECO:0000256" key="2">
    <source>
        <dbReference type="ARBA" id="ARBA00022771"/>
    </source>
</evidence>
<evidence type="ECO:0000313" key="5">
    <source>
        <dbReference type="EMBL" id="KDR71737.1"/>
    </source>
</evidence>
<protein>
    <recommendedName>
        <fullName evidence="4">MYND-type domain-containing protein</fullName>
    </recommendedName>
</protein>
<gene>
    <name evidence="5" type="ORF">GALMADRAFT_229283</name>
</gene>
<proteinExistence type="predicted"/>
<dbReference type="Pfam" id="PF01753">
    <property type="entry name" value="zf-MYND"/>
    <property type="match status" value="1"/>
</dbReference>
<reference evidence="6" key="1">
    <citation type="journal article" date="2014" name="Proc. Natl. Acad. Sci. U.S.A.">
        <title>Extensive sampling of basidiomycete genomes demonstrates inadequacy of the white-rot/brown-rot paradigm for wood decay fungi.</title>
        <authorList>
            <person name="Riley R."/>
            <person name="Salamov A.A."/>
            <person name="Brown D.W."/>
            <person name="Nagy L.G."/>
            <person name="Floudas D."/>
            <person name="Held B.W."/>
            <person name="Levasseur A."/>
            <person name="Lombard V."/>
            <person name="Morin E."/>
            <person name="Otillar R."/>
            <person name="Lindquist E.A."/>
            <person name="Sun H."/>
            <person name="LaButti K.M."/>
            <person name="Schmutz J."/>
            <person name="Jabbour D."/>
            <person name="Luo H."/>
            <person name="Baker S.E."/>
            <person name="Pisabarro A.G."/>
            <person name="Walton J.D."/>
            <person name="Blanchette R.A."/>
            <person name="Henrissat B."/>
            <person name="Martin F."/>
            <person name="Cullen D."/>
            <person name="Hibbett D.S."/>
            <person name="Grigoriev I.V."/>
        </authorList>
    </citation>
    <scope>NUCLEOTIDE SEQUENCE [LARGE SCALE GENOMIC DNA]</scope>
    <source>
        <strain evidence="6">CBS 339.88</strain>
    </source>
</reference>
<keyword evidence="2" id="KW-0863">Zinc-finger</keyword>
<evidence type="ECO:0000313" key="6">
    <source>
        <dbReference type="Proteomes" id="UP000027222"/>
    </source>
</evidence>
<name>A0A067SNW7_GALM3</name>
<dbReference type="OrthoDB" id="432970at2759"/>
<accession>A0A067SNW7</accession>
<dbReference type="AlphaFoldDB" id="A0A067SNW7"/>